<keyword evidence="5" id="KW-0067">ATP-binding</keyword>
<dbReference type="GO" id="GO:0005524">
    <property type="term" value="F:ATP binding"/>
    <property type="evidence" value="ECO:0007669"/>
    <property type="project" value="UniProtKB-KW"/>
</dbReference>
<evidence type="ECO:0000256" key="3">
    <source>
        <dbReference type="ARBA" id="ARBA00022598"/>
    </source>
</evidence>
<comment type="caution">
    <text evidence="9">The sequence shown here is derived from an EMBL/GenBank/DDBJ whole genome shotgun (WGS) entry which is preliminary data.</text>
</comment>
<dbReference type="InterPro" id="IPR002303">
    <property type="entry name" value="Valyl-tRNA_ligase"/>
</dbReference>
<gene>
    <name evidence="9" type="ORF">PXEA_LOCUS6040</name>
</gene>
<evidence type="ECO:0000313" key="10">
    <source>
        <dbReference type="Proteomes" id="UP000784294"/>
    </source>
</evidence>
<dbReference type="GO" id="GO:0004832">
    <property type="term" value="F:valine-tRNA ligase activity"/>
    <property type="evidence" value="ECO:0007669"/>
    <property type="project" value="UniProtKB-EC"/>
</dbReference>
<evidence type="ECO:0000256" key="4">
    <source>
        <dbReference type="ARBA" id="ARBA00022741"/>
    </source>
</evidence>
<dbReference type="SUPFAM" id="SSF50677">
    <property type="entry name" value="ValRS/IleRS/LeuRS editing domain"/>
    <property type="match status" value="1"/>
</dbReference>
<dbReference type="Proteomes" id="UP000784294">
    <property type="component" value="Unassembled WGS sequence"/>
</dbReference>
<evidence type="ECO:0000256" key="1">
    <source>
        <dbReference type="ARBA" id="ARBA00005594"/>
    </source>
</evidence>
<dbReference type="GO" id="GO:0002161">
    <property type="term" value="F:aminoacyl-tRNA deacylase activity"/>
    <property type="evidence" value="ECO:0007669"/>
    <property type="project" value="InterPro"/>
</dbReference>
<evidence type="ECO:0000313" key="9">
    <source>
        <dbReference type="EMBL" id="VEL12600.1"/>
    </source>
</evidence>
<evidence type="ECO:0000256" key="6">
    <source>
        <dbReference type="ARBA" id="ARBA00022917"/>
    </source>
</evidence>
<accession>A0A448WIS3</accession>
<keyword evidence="4" id="KW-0547">Nucleotide-binding</keyword>
<evidence type="ECO:0000256" key="7">
    <source>
        <dbReference type="ARBA" id="ARBA00023146"/>
    </source>
</evidence>
<comment type="similarity">
    <text evidence="1">Belongs to the class-I aminoacyl-tRNA synthetase family.</text>
</comment>
<evidence type="ECO:0000256" key="2">
    <source>
        <dbReference type="ARBA" id="ARBA00013169"/>
    </source>
</evidence>
<dbReference type="AlphaFoldDB" id="A0A448WIS3"/>
<dbReference type="Gene3D" id="3.90.740.10">
    <property type="entry name" value="Valyl/Leucyl/Isoleucyl-tRNA synthetase, editing domain"/>
    <property type="match status" value="1"/>
</dbReference>
<dbReference type="PANTHER" id="PTHR11946">
    <property type="entry name" value="VALYL-TRNA SYNTHETASES"/>
    <property type="match status" value="1"/>
</dbReference>
<keyword evidence="6" id="KW-0648">Protein biosynthesis</keyword>
<dbReference type="InterPro" id="IPR009008">
    <property type="entry name" value="Val/Leu/Ile-tRNA-synth_edit"/>
</dbReference>
<organism evidence="9 10">
    <name type="scientific">Protopolystoma xenopodis</name>
    <dbReference type="NCBI Taxonomy" id="117903"/>
    <lineage>
        <taxon>Eukaryota</taxon>
        <taxon>Metazoa</taxon>
        <taxon>Spiralia</taxon>
        <taxon>Lophotrochozoa</taxon>
        <taxon>Platyhelminthes</taxon>
        <taxon>Monogenea</taxon>
        <taxon>Polyopisthocotylea</taxon>
        <taxon>Polystomatidea</taxon>
        <taxon>Polystomatidae</taxon>
        <taxon>Protopolystoma</taxon>
    </lineage>
</organism>
<dbReference type="EC" id="6.1.1.9" evidence="2"/>
<keyword evidence="10" id="KW-1185">Reference proteome</keyword>
<dbReference type="GO" id="GO:0006438">
    <property type="term" value="P:valyl-tRNA aminoacylation"/>
    <property type="evidence" value="ECO:0007669"/>
    <property type="project" value="InterPro"/>
</dbReference>
<reference evidence="9" key="1">
    <citation type="submission" date="2018-11" db="EMBL/GenBank/DDBJ databases">
        <authorList>
            <consortium name="Pathogen Informatics"/>
        </authorList>
    </citation>
    <scope>NUCLEOTIDE SEQUENCE</scope>
</reference>
<sequence>MSGSFIPVATTRLETMLADTAICVNPGDSRYAHLIGQWVRHPFPPHRLLPIIGDAKLVDAEIGSGEL</sequence>
<dbReference type="EMBL" id="CAAALY010015254">
    <property type="protein sequence ID" value="VEL12600.1"/>
    <property type="molecule type" value="Genomic_DNA"/>
</dbReference>
<keyword evidence="7" id="KW-0030">Aminoacyl-tRNA synthetase</keyword>
<proteinExistence type="inferred from homology"/>
<protein>
    <recommendedName>
        <fullName evidence="2">valine--tRNA ligase</fullName>
        <ecNumber evidence="2">6.1.1.9</ecNumber>
    </recommendedName>
    <alternativeName>
        <fullName evidence="8">Valyl-tRNA synthetase</fullName>
    </alternativeName>
</protein>
<dbReference type="OrthoDB" id="629407at2759"/>
<evidence type="ECO:0000256" key="8">
    <source>
        <dbReference type="ARBA" id="ARBA00029936"/>
    </source>
</evidence>
<keyword evidence="3" id="KW-0436">Ligase</keyword>
<dbReference type="PANTHER" id="PTHR11946:SF109">
    <property type="entry name" value="VALINE--TRNA LIGASE"/>
    <property type="match status" value="1"/>
</dbReference>
<dbReference type="GO" id="GO:0005829">
    <property type="term" value="C:cytosol"/>
    <property type="evidence" value="ECO:0007669"/>
    <property type="project" value="TreeGrafter"/>
</dbReference>
<evidence type="ECO:0000256" key="5">
    <source>
        <dbReference type="ARBA" id="ARBA00022840"/>
    </source>
</evidence>
<name>A0A448WIS3_9PLAT</name>